<dbReference type="RefSeq" id="WP_057002447.1">
    <property type="nucleotide sequence ID" value="NZ_AZGA01000016.1"/>
</dbReference>
<sequence length="309" mass="35198">MTTGITTITLDNQQTWTQVADLNPVTIGALTQDFKLPAKFIGYMNDKRERARLEYDEITGFWLLIFREIYPLSGKQYETLPMSFVFNQKQLITASIKPAHYADQAIPELTQEIQDHRIDTTFELLCAYILRMVTAYFDAIDAIDDARTSLEDISGRPTDKEITQLTNLSKSLIYITTATNNSLIALRQLQLSSDSRQDVLVLNAKEKARLGDAIVEVSQALQMAQIATDIVDRVENAYNNMLNNRLNETMRFLTIWSIVLMIPPIVSGFYGMNVKLPLADGPFAWILTIIWSLLAIGLLIWRFYRNSDL</sequence>
<dbReference type="InterPro" id="IPR045861">
    <property type="entry name" value="CorA_cytoplasmic_dom"/>
</dbReference>
<evidence type="ECO:0000256" key="5">
    <source>
        <dbReference type="ARBA" id="ARBA00023136"/>
    </source>
</evidence>
<dbReference type="EMBL" id="AZGA01000016">
    <property type="protein sequence ID" value="KRM35099.1"/>
    <property type="molecule type" value="Genomic_DNA"/>
</dbReference>
<comment type="similarity">
    <text evidence="2">Belongs to the CorA metal ion transporter (MIT) (TC 1.A.35) family.</text>
</comment>
<dbReference type="SUPFAM" id="SSF144083">
    <property type="entry name" value="Magnesium transport protein CorA, transmembrane region"/>
    <property type="match status" value="1"/>
</dbReference>
<accession>A0A0R1Y480</accession>
<dbReference type="eggNOG" id="COG0598">
    <property type="taxonomic scope" value="Bacteria"/>
</dbReference>
<comment type="caution">
    <text evidence="7">The sequence shown here is derived from an EMBL/GenBank/DDBJ whole genome shotgun (WGS) entry which is preliminary data.</text>
</comment>
<dbReference type="PANTHER" id="PTHR47891:SF1">
    <property type="entry name" value="CORA-MAGNESIUM AND COBALT TRANSPORTER"/>
    <property type="match status" value="1"/>
</dbReference>
<dbReference type="Gene3D" id="3.30.460.20">
    <property type="entry name" value="CorA soluble domain-like"/>
    <property type="match status" value="1"/>
</dbReference>
<dbReference type="Pfam" id="PF01544">
    <property type="entry name" value="CorA"/>
    <property type="match status" value="1"/>
</dbReference>
<gene>
    <name evidence="7" type="ORF">FC83_GL001225</name>
</gene>
<evidence type="ECO:0000256" key="1">
    <source>
        <dbReference type="ARBA" id="ARBA00004141"/>
    </source>
</evidence>
<dbReference type="STRING" id="1423734.FC83_GL001225"/>
<dbReference type="AlphaFoldDB" id="A0A0R1Y480"/>
<dbReference type="Gene3D" id="1.20.58.340">
    <property type="entry name" value="Magnesium transport protein CorA, transmembrane region"/>
    <property type="match status" value="2"/>
</dbReference>
<dbReference type="SUPFAM" id="SSF143865">
    <property type="entry name" value="CorA soluble domain-like"/>
    <property type="match status" value="1"/>
</dbReference>
<feature type="transmembrane region" description="Helical" evidence="6">
    <location>
        <begin position="252"/>
        <end position="271"/>
    </location>
</feature>
<evidence type="ECO:0000256" key="2">
    <source>
        <dbReference type="ARBA" id="ARBA00009765"/>
    </source>
</evidence>
<evidence type="ECO:0000256" key="6">
    <source>
        <dbReference type="SAM" id="Phobius"/>
    </source>
</evidence>
<dbReference type="InterPro" id="IPR047199">
    <property type="entry name" value="CorA-like"/>
</dbReference>
<evidence type="ECO:0000313" key="8">
    <source>
        <dbReference type="Proteomes" id="UP000051236"/>
    </source>
</evidence>
<feature type="transmembrane region" description="Helical" evidence="6">
    <location>
        <begin position="283"/>
        <end position="304"/>
    </location>
</feature>
<dbReference type="GO" id="GO:0016020">
    <property type="term" value="C:membrane"/>
    <property type="evidence" value="ECO:0007669"/>
    <property type="project" value="UniProtKB-SubCell"/>
</dbReference>
<keyword evidence="8" id="KW-1185">Reference proteome</keyword>
<reference evidence="7 8" key="1">
    <citation type="journal article" date="2015" name="Genome Announc.">
        <title>Expanding the biotechnology potential of lactobacilli through comparative genomics of 213 strains and associated genera.</title>
        <authorList>
            <person name="Sun Z."/>
            <person name="Harris H.M."/>
            <person name="McCann A."/>
            <person name="Guo C."/>
            <person name="Argimon S."/>
            <person name="Zhang W."/>
            <person name="Yang X."/>
            <person name="Jeffery I.B."/>
            <person name="Cooney J.C."/>
            <person name="Kagawa T.F."/>
            <person name="Liu W."/>
            <person name="Song Y."/>
            <person name="Salvetti E."/>
            <person name="Wrobel A."/>
            <person name="Rasinkangas P."/>
            <person name="Parkhill J."/>
            <person name="Rea M.C."/>
            <person name="O'Sullivan O."/>
            <person name="Ritari J."/>
            <person name="Douillard F.P."/>
            <person name="Paul Ross R."/>
            <person name="Yang R."/>
            <person name="Briner A.E."/>
            <person name="Felis G.E."/>
            <person name="de Vos W.M."/>
            <person name="Barrangou R."/>
            <person name="Klaenhammer T.R."/>
            <person name="Caufield P.W."/>
            <person name="Cui Y."/>
            <person name="Zhang H."/>
            <person name="O'Toole P.W."/>
        </authorList>
    </citation>
    <scope>NUCLEOTIDE SEQUENCE [LARGE SCALE GENOMIC DNA]</scope>
    <source>
        <strain evidence="7 8">DSM 18527</strain>
    </source>
</reference>
<organism evidence="7 8">
    <name type="scientific">Agrilactobacillus composti DSM 18527 = JCM 14202</name>
    <dbReference type="NCBI Taxonomy" id="1423734"/>
    <lineage>
        <taxon>Bacteria</taxon>
        <taxon>Bacillati</taxon>
        <taxon>Bacillota</taxon>
        <taxon>Bacilli</taxon>
        <taxon>Lactobacillales</taxon>
        <taxon>Lactobacillaceae</taxon>
        <taxon>Agrilactobacillus</taxon>
    </lineage>
</organism>
<keyword evidence="3 6" id="KW-0812">Transmembrane</keyword>
<evidence type="ECO:0000256" key="3">
    <source>
        <dbReference type="ARBA" id="ARBA00022692"/>
    </source>
</evidence>
<dbReference type="CDD" id="cd12827">
    <property type="entry name" value="EcCorA_ZntB-like_u2"/>
    <property type="match status" value="1"/>
</dbReference>
<dbReference type="PATRIC" id="fig|1423734.3.peg.1238"/>
<keyword evidence="4 6" id="KW-1133">Transmembrane helix</keyword>
<dbReference type="PANTHER" id="PTHR47891">
    <property type="entry name" value="TRANSPORTER-RELATED"/>
    <property type="match status" value="1"/>
</dbReference>
<evidence type="ECO:0000256" key="4">
    <source>
        <dbReference type="ARBA" id="ARBA00022989"/>
    </source>
</evidence>
<dbReference type="Proteomes" id="UP000051236">
    <property type="component" value="Unassembled WGS sequence"/>
</dbReference>
<evidence type="ECO:0000313" key="7">
    <source>
        <dbReference type="EMBL" id="KRM35099.1"/>
    </source>
</evidence>
<keyword evidence="5 6" id="KW-0472">Membrane</keyword>
<name>A0A0R1Y480_9LACO</name>
<dbReference type="GO" id="GO:0046873">
    <property type="term" value="F:metal ion transmembrane transporter activity"/>
    <property type="evidence" value="ECO:0007669"/>
    <property type="project" value="InterPro"/>
</dbReference>
<proteinExistence type="inferred from homology"/>
<dbReference type="InterPro" id="IPR045863">
    <property type="entry name" value="CorA_TM1_TM2"/>
</dbReference>
<comment type="subcellular location">
    <subcellularLocation>
        <location evidence="1">Membrane</location>
        <topology evidence="1">Multi-pass membrane protein</topology>
    </subcellularLocation>
</comment>
<dbReference type="InterPro" id="IPR002523">
    <property type="entry name" value="MgTranspt_CorA/ZnTranspt_ZntB"/>
</dbReference>
<protein>
    <submittedName>
        <fullName evidence="7">Mg2 transporter protein CorA family protein</fullName>
    </submittedName>
</protein>